<dbReference type="PROSITE" id="PS51155">
    <property type="entry name" value="CHIT_BIND_RR_2"/>
    <property type="match status" value="1"/>
</dbReference>
<dbReference type="InterPro" id="IPR050468">
    <property type="entry name" value="Cuticle_Struct_Prot"/>
</dbReference>
<dbReference type="Proteomes" id="UP000694941">
    <property type="component" value="Unplaced"/>
</dbReference>
<evidence type="ECO:0000256" key="2">
    <source>
        <dbReference type="PROSITE-ProRule" id="PRU00497"/>
    </source>
</evidence>
<evidence type="ECO:0000256" key="1">
    <source>
        <dbReference type="ARBA" id="ARBA00022460"/>
    </source>
</evidence>
<keyword evidence="4" id="KW-0812">Transmembrane</keyword>
<keyword evidence="4" id="KW-1133">Transmembrane helix</keyword>
<dbReference type="InterPro" id="IPR000618">
    <property type="entry name" value="Insect_cuticle"/>
</dbReference>
<gene>
    <name evidence="6" type="primary">LOC111086622</name>
</gene>
<dbReference type="Pfam" id="PF00379">
    <property type="entry name" value="Chitin_bind_4"/>
    <property type="match status" value="1"/>
</dbReference>
<dbReference type="PANTHER" id="PTHR10380:SF173">
    <property type="entry name" value="CUTICULAR PROTEIN 47EF, ISOFORM C-RELATED"/>
    <property type="match status" value="1"/>
</dbReference>
<feature type="compositionally biased region" description="Pro residues" evidence="3">
    <location>
        <begin position="133"/>
        <end position="154"/>
    </location>
</feature>
<protein>
    <submittedName>
        <fullName evidence="6">Cuticle protein 6-like</fullName>
    </submittedName>
</protein>
<keyword evidence="5" id="KW-1185">Reference proteome</keyword>
<feature type="transmembrane region" description="Helical" evidence="4">
    <location>
        <begin position="16"/>
        <end position="34"/>
    </location>
</feature>
<dbReference type="PANTHER" id="PTHR10380">
    <property type="entry name" value="CUTICLE PROTEIN"/>
    <property type="match status" value="1"/>
</dbReference>
<proteinExistence type="predicted"/>
<name>A0ABM1SQJ8_LIMPO</name>
<keyword evidence="1 2" id="KW-0193">Cuticle</keyword>
<accession>A0ABM1SQJ8</accession>
<keyword evidence="4" id="KW-0472">Membrane</keyword>
<evidence type="ECO:0000256" key="3">
    <source>
        <dbReference type="SAM" id="MobiDB-lite"/>
    </source>
</evidence>
<evidence type="ECO:0000256" key="4">
    <source>
        <dbReference type="SAM" id="Phobius"/>
    </source>
</evidence>
<organism evidence="5 6">
    <name type="scientific">Limulus polyphemus</name>
    <name type="common">Atlantic horseshoe crab</name>
    <dbReference type="NCBI Taxonomy" id="6850"/>
    <lineage>
        <taxon>Eukaryota</taxon>
        <taxon>Metazoa</taxon>
        <taxon>Ecdysozoa</taxon>
        <taxon>Arthropoda</taxon>
        <taxon>Chelicerata</taxon>
        <taxon>Merostomata</taxon>
        <taxon>Xiphosura</taxon>
        <taxon>Limulidae</taxon>
        <taxon>Limulus</taxon>
    </lineage>
</organism>
<sequence>MLLSSGKLLSSSSTNIFHWMILILVVPLLWLQFVTSAFNGYGQEIPIPAGVKANYMIRNHLGFGTYKYGYDTGSGPNQSFRQEERAENGTVRGRWGYVDPYGSLRVTEYLADATGYHILRQRIIKPEFEEPIVKPPRPVENPPGPFIGPLPPFLSRPSPDDI</sequence>
<evidence type="ECO:0000313" key="6">
    <source>
        <dbReference type="RefSeq" id="XP_022245904.1"/>
    </source>
</evidence>
<dbReference type="GeneID" id="111086622"/>
<evidence type="ECO:0000313" key="5">
    <source>
        <dbReference type="Proteomes" id="UP000694941"/>
    </source>
</evidence>
<feature type="region of interest" description="Disordered" evidence="3">
    <location>
        <begin position="132"/>
        <end position="162"/>
    </location>
</feature>
<reference evidence="6" key="1">
    <citation type="submission" date="2025-08" db="UniProtKB">
        <authorList>
            <consortium name="RefSeq"/>
        </authorList>
    </citation>
    <scope>IDENTIFICATION</scope>
    <source>
        <tissue evidence="6">Muscle</tissue>
    </source>
</reference>
<dbReference type="RefSeq" id="XP_022245904.1">
    <property type="nucleotide sequence ID" value="XM_022390196.1"/>
</dbReference>